<dbReference type="PANTHER" id="PTHR19443">
    <property type="entry name" value="HEXOKINASE"/>
    <property type="match status" value="1"/>
</dbReference>
<dbReference type="EnsemblPlants" id="AET1Gv20304300.7">
    <property type="protein sequence ID" value="AET1Gv20304300.7"/>
    <property type="gene ID" value="AET1Gv20304300"/>
</dbReference>
<dbReference type="Gene3D" id="3.40.367.20">
    <property type="match status" value="1"/>
</dbReference>
<evidence type="ECO:0000256" key="8">
    <source>
        <dbReference type="ARBA" id="ARBA00023152"/>
    </source>
</evidence>
<dbReference type="PANTHER" id="PTHR19443:SF87">
    <property type="entry name" value="HEXOKINASE-7"/>
    <property type="match status" value="1"/>
</dbReference>
<name>A0A452Y5V2_AEGTS</name>
<evidence type="ECO:0000313" key="14">
    <source>
        <dbReference type="Proteomes" id="UP000015105"/>
    </source>
</evidence>
<dbReference type="Pfam" id="PF00349">
    <property type="entry name" value="Hexokinase_1"/>
    <property type="match status" value="1"/>
</dbReference>
<proteinExistence type="inferred from homology"/>
<dbReference type="GO" id="GO:0004340">
    <property type="term" value="F:glucokinase activity"/>
    <property type="evidence" value="ECO:0007669"/>
    <property type="project" value="TreeGrafter"/>
</dbReference>
<keyword evidence="14" id="KW-1185">Reference proteome</keyword>
<dbReference type="UniPathway" id="UPA00109">
    <property type="reaction ID" value="UER00180"/>
</dbReference>
<dbReference type="Gene3D" id="3.30.420.40">
    <property type="match status" value="1"/>
</dbReference>
<evidence type="ECO:0000256" key="5">
    <source>
        <dbReference type="ARBA" id="ARBA00022741"/>
    </source>
</evidence>
<dbReference type="GO" id="GO:0006006">
    <property type="term" value="P:glucose metabolic process"/>
    <property type="evidence" value="ECO:0007669"/>
    <property type="project" value="TreeGrafter"/>
</dbReference>
<dbReference type="InterPro" id="IPR001312">
    <property type="entry name" value="Hexokinase"/>
</dbReference>
<dbReference type="SUPFAM" id="SSF53067">
    <property type="entry name" value="Actin-like ATPase domain"/>
    <property type="match status" value="2"/>
</dbReference>
<reference evidence="14" key="2">
    <citation type="journal article" date="2017" name="Nat. Plants">
        <title>The Aegilops tauschii genome reveals multiple impacts of transposons.</title>
        <authorList>
            <person name="Zhao G."/>
            <person name="Zou C."/>
            <person name="Li K."/>
            <person name="Wang K."/>
            <person name="Li T."/>
            <person name="Gao L."/>
            <person name="Zhang X."/>
            <person name="Wang H."/>
            <person name="Yang Z."/>
            <person name="Liu X."/>
            <person name="Jiang W."/>
            <person name="Mao L."/>
            <person name="Kong X."/>
            <person name="Jiao Y."/>
            <person name="Jia J."/>
        </authorList>
    </citation>
    <scope>NUCLEOTIDE SEQUENCE [LARGE SCALE GENOMIC DNA]</scope>
    <source>
        <strain evidence="14">cv. AL8/78</strain>
    </source>
</reference>
<dbReference type="AlphaFoldDB" id="A0A452Y5V2"/>
<dbReference type="Pfam" id="PF03727">
    <property type="entry name" value="Hexokinase_2"/>
    <property type="match status" value="1"/>
</dbReference>
<keyword evidence="4 10" id="KW-0808">Transferase</keyword>
<comment type="similarity">
    <text evidence="3 10">Belongs to the hexokinase family.</text>
</comment>
<reference evidence="14" key="1">
    <citation type="journal article" date="2014" name="Science">
        <title>Ancient hybridizations among the ancestral genomes of bread wheat.</title>
        <authorList>
            <consortium name="International Wheat Genome Sequencing Consortium,"/>
            <person name="Marcussen T."/>
            <person name="Sandve S.R."/>
            <person name="Heier L."/>
            <person name="Spannagl M."/>
            <person name="Pfeifer M."/>
            <person name="Jakobsen K.S."/>
            <person name="Wulff B.B."/>
            <person name="Steuernagel B."/>
            <person name="Mayer K.F."/>
            <person name="Olsen O.A."/>
        </authorList>
    </citation>
    <scope>NUCLEOTIDE SEQUENCE [LARGE SCALE GENOMIC DNA]</scope>
    <source>
        <strain evidence="14">cv. AL8/78</strain>
    </source>
</reference>
<comment type="pathway">
    <text evidence="1">Carbohydrate degradation.</text>
</comment>
<dbReference type="Gramene" id="AET1Gv20304300.7">
    <property type="protein sequence ID" value="AET1Gv20304300.7"/>
    <property type="gene ID" value="AET1Gv20304300"/>
</dbReference>
<dbReference type="GO" id="GO:0005524">
    <property type="term" value="F:ATP binding"/>
    <property type="evidence" value="ECO:0007669"/>
    <property type="project" value="UniProtKB-UniRule"/>
</dbReference>
<feature type="domain" description="Hexokinase C-terminal" evidence="12">
    <location>
        <begin position="147"/>
        <end position="180"/>
    </location>
</feature>
<protein>
    <recommendedName>
        <fullName evidence="10">Phosphotransferase</fullName>
        <ecNumber evidence="10">2.7.1.-</ecNumber>
    </recommendedName>
</protein>
<reference evidence="13" key="5">
    <citation type="journal article" date="2021" name="G3 (Bethesda)">
        <title>Aegilops tauschii genome assembly Aet v5.0 features greater sequence contiguity and improved annotation.</title>
        <authorList>
            <person name="Wang L."/>
            <person name="Zhu T."/>
            <person name="Rodriguez J.C."/>
            <person name="Deal K.R."/>
            <person name="Dubcovsky J."/>
            <person name="McGuire P.E."/>
            <person name="Lux T."/>
            <person name="Spannagl M."/>
            <person name="Mayer K.F.X."/>
            <person name="Baldrich P."/>
            <person name="Meyers B.C."/>
            <person name="Huo N."/>
            <person name="Gu Y.Q."/>
            <person name="Zhou H."/>
            <person name="Devos K.M."/>
            <person name="Bennetzen J.L."/>
            <person name="Unver T."/>
            <person name="Budak H."/>
            <person name="Gulick P.J."/>
            <person name="Galiba G."/>
            <person name="Kalapos B."/>
            <person name="Nelson D.R."/>
            <person name="Li P."/>
            <person name="You F.M."/>
            <person name="Luo M.C."/>
            <person name="Dvorak J."/>
        </authorList>
    </citation>
    <scope>NUCLEOTIDE SEQUENCE [LARGE SCALE GENOMIC DNA]</scope>
    <source>
        <strain evidence="13">cv. AL8/78</strain>
    </source>
</reference>
<evidence type="ECO:0000256" key="6">
    <source>
        <dbReference type="ARBA" id="ARBA00022777"/>
    </source>
</evidence>
<dbReference type="EC" id="2.7.1.-" evidence="10"/>
<evidence type="ECO:0000259" key="11">
    <source>
        <dbReference type="Pfam" id="PF00349"/>
    </source>
</evidence>
<dbReference type="InterPro" id="IPR022673">
    <property type="entry name" value="Hexokinase_C"/>
</dbReference>
<keyword evidence="5 10" id="KW-0547">Nucleotide-binding</keyword>
<dbReference type="InterPro" id="IPR043129">
    <property type="entry name" value="ATPase_NBD"/>
</dbReference>
<evidence type="ECO:0000256" key="2">
    <source>
        <dbReference type="ARBA" id="ARBA00005028"/>
    </source>
</evidence>
<dbReference type="PROSITE" id="PS51748">
    <property type="entry name" value="HEXOKINASE_2"/>
    <property type="match status" value="1"/>
</dbReference>
<evidence type="ECO:0000256" key="9">
    <source>
        <dbReference type="ARBA" id="ARBA00047905"/>
    </source>
</evidence>
<dbReference type="GO" id="GO:0005829">
    <property type="term" value="C:cytosol"/>
    <property type="evidence" value="ECO:0007669"/>
    <property type="project" value="TreeGrafter"/>
</dbReference>
<keyword evidence="6 10" id="KW-0418">Kinase</keyword>
<feature type="domain" description="Hexokinase N-terminal" evidence="11">
    <location>
        <begin position="1"/>
        <end position="140"/>
    </location>
</feature>
<dbReference type="GO" id="GO:0006096">
    <property type="term" value="P:glycolytic process"/>
    <property type="evidence" value="ECO:0007669"/>
    <property type="project" value="UniProtKB-UniPathway"/>
</dbReference>
<evidence type="ECO:0000256" key="1">
    <source>
        <dbReference type="ARBA" id="ARBA00004921"/>
    </source>
</evidence>
<organism evidence="13 14">
    <name type="scientific">Aegilops tauschii subsp. strangulata</name>
    <name type="common">Goatgrass</name>
    <dbReference type="NCBI Taxonomy" id="200361"/>
    <lineage>
        <taxon>Eukaryota</taxon>
        <taxon>Viridiplantae</taxon>
        <taxon>Streptophyta</taxon>
        <taxon>Embryophyta</taxon>
        <taxon>Tracheophyta</taxon>
        <taxon>Spermatophyta</taxon>
        <taxon>Magnoliopsida</taxon>
        <taxon>Liliopsida</taxon>
        <taxon>Poales</taxon>
        <taxon>Poaceae</taxon>
        <taxon>BOP clade</taxon>
        <taxon>Pooideae</taxon>
        <taxon>Triticodae</taxon>
        <taxon>Triticeae</taxon>
        <taxon>Triticinae</taxon>
        <taxon>Aegilops</taxon>
    </lineage>
</organism>
<dbReference type="GO" id="GO:0001678">
    <property type="term" value="P:intracellular glucose homeostasis"/>
    <property type="evidence" value="ECO:0007669"/>
    <property type="project" value="InterPro"/>
</dbReference>
<dbReference type="PRINTS" id="PR00475">
    <property type="entry name" value="HEXOKINASE"/>
</dbReference>
<reference evidence="13" key="4">
    <citation type="submission" date="2019-03" db="UniProtKB">
        <authorList>
            <consortium name="EnsemblPlants"/>
        </authorList>
    </citation>
    <scope>IDENTIFICATION</scope>
</reference>
<comment type="pathway">
    <text evidence="2">Carbohydrate metabolism; hexose metabolism.</text>
</comment>
<dbReference type="UniPathway" id="UPA00242"/>
<evidence type="ECO:0000256" key="10">
    <source>
        <dbReference type="RuleBase" id="RU362007"/>
    </source>
</evidence>
<evidence type="ECO:0000256" key="7">
    <source>
        <dbReference type="ARBA" id="ARBA00022840"/>
    </source>
</evidence>
<keyword evidence="7 10" id="KW-0067">ATP-binding</keyword>
<accession>A0A452Y5V2</accession>
<comment type="catalytic activity">
    <reaction evidence="9">
        <text>D-fructose + ATP = D-fructose 6-phosphate + ADP + H(+)</text>
        <dbReference type="Rhea" id="RHEA:16125"/>
        <dbReference type="ChEBI" id="CHEBI:15378"/>
        <dbReference type="ChEBI" id="CHEBI:30616"/>
        <dbReference type="ChEBI" id="CHEBI:37721"/>
        <dbReference type="ChEBI" id="CHEBI:61527"/>
        <dbReference type="ChEBI" id="CHEBI:456216"/>
        <dbReference type="EC" id="2.7.1.1"/>
    </reaction>
    <physiologicalReaction direction="left-to-right" evidence="9">
        <dbReference type="Rhea" id="RHEA:16126"/>
    </physiologicalReaction>
</comment>
<evidence type="ECO:0000259" key="12">
    <source>
        <dbReference type="Pfam" id="PF03727"/>
    </source>
</evidence>
<reference evidence="13" key="3">
    <citation type="journal article" date="2017" name="Nature">
        <title>Genome sequence of the progenitor of the wheat D genome Aegilops tauschii.</title>
        <authorList>
            <person name="Luo M.C."/>
            <person name="Gu Y.Q."/>
            <person name="Puiu D."/>
            <person name="Wang H."/>
            <person name="Twardziok S.O."/>
            <person name="Deal K.R."/>
            <person name="Huo N."/>
            <person name="Zhu T."/>
            <person name="Wang L."/>
            <person name="Wang Y."/>
            <person name="McGuire P.E."/>
            <person name="Liu S."/>
            <person name="Long H."/>
            <person name="Ramasamy R.K."/>
            <person name="Rodriguez J.C."/>
            <person name="Van S.L."/>
            <person name="Yuan L."/>
            <person name="Wang Z."/>
            <person name="Xia Z."/>
            <person name="Xiao L."/>
            <person name="Anderson O.D."/>
            <person name="Ouyang S."/>
            <person name="Liang Y."/>
            <person name="Zimin A.V."/>
            <person name="Pertea G."/>
            <person name="Qi P."/>
            <person name="Bennetzen J.L."/>
            <person name="Dai X."/>
            <person name="Dawson M.W."/>
            <person name="Muller H.G."/>
            <person name="Kugler K."/>
            <person name="Rivarola-Duarte L."/>
            <person name="Spannagl M."/>
            <person name="Mayer K.F.X."/>
            <person name="Lu F.H."/>
            <person name="Bevan M.W."/>
            <person name="Leroy P."/>
            <person name="Li P."/>
            <person name="You F.M."/>
            <person name="Sun Q."/>
            <person name="Liu Z."/>
            <person name="Lyons E."/>
            <person name="Wicker T."/>
            <person name="Salzberg S.L."/>
            <person name="Devos K.M."/>
            <person name="Dvorak J."/>
        </authorList>
    </citation>
    <scope>NUCLEOTIDE SEQUENCE [LARGE SCALE GENOMIC DNA]</scope>
    <source>
        <strain evidence="13">cv. AL8/78</strain>
    </source>
</reference>
<dbReference type="GO" id="GO:0005739">
    <property type="term" value="C:mitochondrion"/>
    <property type="evidence" value="ECO:0007669"/>
    <property type="project" value="TreeGrafter"/>
</dbReference>
<dbReference type="Proteomes" id="UP000015105">
    <property type="component" value="Chromosome 1D"/>
</dbReference>
<keyword evidence="8 10" id="KW-0324">Glycolysis</keyword>
<dbReference type="GO" id="GO:0005536">
    <property type="term" value="F:D-glucose binding"/>
    <property type="evidence" value="ECO:0007669"/>
    <property type="project" value="InterPro"/>
</dbReference>
<evidence type="ECO:0000256" key="4">
    <source>
        <dbReference type="ARBA" id="ARBA00022679"/>
    </source>
</evidence>
<dbReference type="GO" id="GO:0008865">
    <property type="term" value="F:fructokinase activity"/>
    <property type="evidence" value="ECO:0007669"/>
    <property type="project" value="TreeGrafter"/>
</dbReference>
<dbReference type="InterPro" id="IPR022672">
    <property type="entry name" value="Hexokinase_N"/>
</dbReference>
<sequence>MDLGGTNFRVLRVQLAGKDKRVVKRESREVSIPPHLMSGSAAELFGFIASALAKFVADEGDNKVLDGKQRELGFTFSFPVRQSSIASGTLIKWTKAFAIDDAVGEDVVAELQTAMEKQGVDMRVSALINDTVGTLATGSYNDEDVVIGVILGTGSNAAYVEKADAIPKLEGELPKSGNMV</sequence>
<evidence type="ECO:0000256" key="3">
    <source>
        <dbReference type="ARBA" id="ARBA00009225"/>
    </source>
</evidence>
<evidence type="ECO:0000313" key="13">
    <source>
        <dbReference type="EnsemblPlants" id="AET1Gv20304300.7"/>
    </source>
</evidence>